<keyword evidence="7 16" id="KW-0479">Metal-binding</keyword>
<evidence type="ECO:0000313" key="19">
    <source>
        <dbReference type="EMBL" id="NYD23853.1"/>
    </source>
</evidence>
<evidence type="ECO:0000256" key="12">
    <source>
        <dbReference type="ARBA" id="ARBA00022967"/>
    </source>
</evidence>
<dbReference type="EMBL" id="JACCBB010000001">
    <property type="protein sequence ID" value="NYD23853.1"/>
    <property type="molecule type" value="Genomic_DNA"/>
</dbReference>
<comment type="catalytic activity">
    <reaction evidence="16">
        <text>K(+)(out) + ATP + H2O = K(+)(in) + ADP + phosphate + H(+)</text>
        <dbReference type="Rhea" id="RHEA:16777"/>
        <dbReference type="ChEBI" id="CHEBI:15377"/>
        <dbReference type="ChEBI" id="CHEBI:15378"/>
        <dbReference type="ChEBI" id="CHEBI:29103"/>
        <dbReference type="ChEBI" id="CHEBI:30616"/>
        <dbReference type="ChEBI" id="CHEBI:43474"/>
        <dbReference type="ChEBI" id="CHEBI:456216"/>
        <dbReference type="EC" id="7.2.2.6"/>
    </reaction>
</comment>
<evidence type="ECO:0000256" key="6">
    <source>
        <dbReference type="ARBA" id="ARBA00022692"/>
    </source>
</evidence>
<dbReference type="SFLD" id="SFLDF00027">
    <property type="entry name" value="p-type_atpase"/>
    <property type="match status" value="1"/>
</dbReference>
<feature type="transmembrane region" description="Helical" evidence="16">
    <location>
        <begin position="669"/>
        <end position="689"/>
    </location>
</feature>
<dbReference type="InterPro" id="IPR018303">
    <property type="entry name" value="ATPase_P-typ_P_site"/>
</dbReference>
<evidence type="ECO:0000256" key="5">
    <source>
        <dbReference type="ARBA" id="ARBA00022553"/>
    </source>
</evidence>
<name>A0A7Y9DNG0_9ACTN</name>
<keyword evidence="5 16" id="KW-0597">Phosphoprotein</keyword>
<keyword evidence="10 16" id="KW-0460">Magnesium</keyword>
<evidence type="ECO:0000256" key="13">
    <source>
        <dbReference type="ARBA" id="ARBA00022989"/>
    </source>
</evidence>
<evidence type="ECO:0000256" key="3">
    <source>
        <dbReference type="ARBA" id="ARBA00022475"/>
    </source>
</evidence>
<evidence type="ECO:0000256" key="16">
    <source>
        <dbReference type="HAMAP-Rule" id="MF_00285"/>
    </source>
</evidence>
<dbReference type="PANTHER" id="PTHR43743:SF1">
    <property type="entry name" value="POTASSIUM-TRANSPORTING ATPASE ATP-BINDING SUBUNIT"/>
    <property type="match status" value="1"/>
</dbReference>
<dbReference type="InterPro" id="IPR044492">
    <property type="entry name" value="P_typ_ATPase_HD_dom"/>
</dbReference>
<dbReference type="Gene3D" id="3.40.50.1000">
    <property type="entry name" value="HAD superfamily/HAD-like"/>
    <property type="match status" value="1"/>
</dbReference>
<feature type="transmembrane region" description="Helical" evidence="16">
    <location>
        <begin position="223"/>
        <end position="244"/>
    </location>
</feature>
<keyword evidence="6 16" id="KW-0812">Transmembrane</keyword>
<evidence type="ECO:0000256" key="14">
    <source>
        <dbReference type="ARBA" id="ARBA00023065"/>
    </source>
</evidence>
<feature type="transmembrane region" description="Helical" evidence="16">
    <location>
        <begin position="72"/>
        <end position="90"/>
    </location>
</feature>
<dbReference type="InterPro" id="IPR023299">
    <property type="entry name" value="ATPase_P-typ_cyto_dom_N"/>
</dbReference>
<dbReference type="InterPro" id="IPR001757">
    <property type="entry name" value="P_typ_ATPase"/>
</dbReference>
<evidence type="ECO:0000256" key="4">
    <source>
        <dbReference type="ARBA" id="ARBA00022538"/>
    </source>
</evidence>
<keyword evidence="14 16" id="KW-0406">Ion transport</keyword>
<dbReference type="NCBIfam" id="TIGR01494">
    <property type="entry name" value="ATPase_P-type"/>
    <property type="match status" value="2"/>
</dbReference>
<proteinExistence type="inferred from homology"/>
<dbReference type="SUPFAM" id="SSF81665">
    <property type="entry name" value="Calcium ATPase, transmembrane domain M"/>
    <property type="match status" value="1"/>
</dbReference>
<evidence type="ECO:0000256" key="9">
    <source>
        <dbReference type="ARBA" id="ARBA00022840"/>
    </source>
</evidence>
<keyword evidence="13 16" id="KW-1133">Transmembrane helix</keyword>
<dbReference type="PROSITE" id="PS00154">
    <property type="entry name" value="ATPASE_E1_E2"/>
    <property type="match status" value="1"/>
</dbReference>
<dbReference type="SFLD" id="SFLDS00003">
    <property type="entry name" value="Haloacid_Dehalogenase"/>
    <property type="match status" value="1"/>
</dbReference>
<dbReference type="PRINTS" id="PR00119">
    <property type="entry name" value="CATATPASE"/>
</dbReference>
<dbReference type="Gene3D" id="2.70.150.10">
    <property type="entry name" value="Calcium-transporting ATPase, cytoplasmic transduction domain A"/>
    <property type="match status" value="1"/>
</dbReference>
<protein>
    <recommendedName>
        <fullName evidence="16">Potassium-transporting ATPase ATP-binding subunit</fullName>
        <ecNumber evidence="16">7.2.2.6</ecNumber>
    </recommendedName>
    <alternativeName>
        <fullName evidence="16">ATP phosphohydrolase [potassium-transporting] B chain</fullName>
    </alternativeName>
    <alternativeName>
        <fullName evidence="16">Potassium-binding and translocating subunit B</fullName>
    </alternativeName>
    <alternativeName>
        <fullName evidence="16">Potassium-translocating ATPase B chain</fullName>
    </alternativeName>
</protein>
<keyword evidence="20" id="KW-1185">Reference proteome</keyword>
<dbReference type="Pfam" id="PF00122">
    <property type="entry name" value="E1-E2_ATPase"/>
    <property type="match status" value="1"/>
</dbReference>
<keyword evidence="9 16" id="KW-0067">ATP-binding</keyword>
<dbReference type="SUPFAM" id="SSF81660">
    <property type="entry name" value="Metal cation-transporting ATPase, ATP-binding domain N"/>
    <property type="match status" value="1"/>
</dbReference>
<keyword evidence="11 16" id="KW-0630">Potassium</keyword>
<dbReference type="RefSeq" id="WP_179753874.1">
    <property type="nucleotide sequence ID" value="NZ_BAAAGN010000003.1"/>
</dbReference>
<dbReference type="NCBIfam" id="TIGR01497">
    <property type="entry name" value="kdpB"/>
    <property type="match status" value="1"/>
</dbReference>
<dbReference type="GO" id="GO:0000287">
    <property type="term" value="F:magnesium ion binding"/>
    <property type="evidence" value="ECO:0007669"/>
    <property type="project" value="UniProtKB-UniRule"/>
</dbReference>
<comment type="subcellular location">
    <subcellularLocation>
        <location evidence="1 16">Cell membrane</location>
        <topology evidence="1 16">Multi-pass membrane protein</topology>
    </subcellularLocation>
</comment>
<feature type="binding site" evidence="16">
    <location>
        <position position="535"/>
    </location>
    <ligand>
        <name>Mg(2+)</name>
        <dbReference type="ChEBI" id="CHEBI:18420"/>
    </ligand>
</feature>
<comment type="function">
    <text evidence="16">Part of the high-affinity ATP-driven potassium transport (or Kdp) system, which catalyzes the hydrolysis of ATP coupled with the electrogenic transport of potassium into the cytoplasm. This subunit is responsible for energy coupling to the transport system and for the release of the potassium ions to the cytoplasm.</text>
</comment>
<evidence type="ECO:0000256" key="8">
    <source>
        <dbReference type="ARBA" id="ARBA00022741"/>
    </source>
</evidence>
<dbReference type="GO" id="GO:0005886">
    <property type="term" value="C:plasma membrane"/>
    <property type="evidence" value="ECO:0007669"/>
    <property type="project" value="UniProtKB-SubCell"/>
</dbReference>
<dbReference type="InterPro" id="IPR059000">
    <property type="entry name" value="ATPase_P-type_domA"/>
</dbReference>
<dbReference type="FunFam" id="2.70.150.10:FF:000033">
    <property type="entry name" value="Potassium-transporting ATPase ATP-binding subunit"/>
    <property type="match status" value="1"/>
</dbReference>
<feature type="binding site" evidence="16">
    <location>
        <position position="531"/>
    </location>
    <ligand>
        <name>Mg(2+)</name>
        <dbReference type="ChEBI" id="CHEBI:18420"/>
    </ligand>
</feature>
<evidence type="ECO:0000256" key="11">
    <source>
        <dbReference type="ARBA" id="ARBA00022958"/>
    </source>
</evidence>
<feature type="binding site" evidence="16">
    <location>
        <begin position="382"/>
        <end position="389"/>
    </location>
    <ligand>
        <name>ATP</name>
        <dbReference type="ChEBI" id="CHEBI:30616"/>
    </ligand>
</feature>
<dbReference type="SUPFAM" id="SSF56784">
    <property type="entry name" value="HAD-like"/>
    <property type="match status" value="1"/>
</dbReference>
<comment type="subunit">
    <text evidence="16">The system is composed of three essential subunits: KdpA, KdpB and KdpC.</text>
</comment>
<keyword evidence="15 16" id="KW-0472">Membrane</keyword>
<comment type="similarity">
    <text evidence="16">Belongs to the cation transport ATPase (P-type) (TC 3.A.3) family. Type IA subfamily.</text>
</comment>
<dbReference type="Proteomes" id="UP000521922">
    <property type="component" value="Unassembled WGS sequence"/>
</dbReference>
<evidence type="ECO:0000256" key="10">
    <source>
        <dbReference type="ARBA" id="ARBA00022842"/>
    </source>
</evidence>
<evidence type="ECO:0000256" key="2">
    <source>
        <dbReference type="ARBA" id="ARBA00022448"/>
    </source>
</evidence>
<comment type="caution">
    <text evidence="19">The sequence shown here is derived from an EMBL/GenBank/DDBJ whole genome shotgun (WGS) entry which is preliminary data.</text>
</comment>
<feature type="transmembrane region" description="Helical" evidence="16">
    <location>
        <begin position="630"/>
        <end position="649"/>
    </location>
</feature>
<keyword evidence="2 16" id="KW-0813">Transport</keyword>
<dbReference type="CDD" id="cd02078">
    <property type="entry name" value="P-type_ATPase_K"/>
    <property type="match status" value="1"/>
</dbReference>
<dbReference type="PANTHER" id="PTHR43743">
    <property type="entry name" value="POTASSIUM-TRANSPORTING ATPASE ATP-BINDING SUBUNIT"/>
    <property type="match status" value="1"/>
</dbReference>
<keyword evidence="4 16" id="KW-0633">Potassium transport</keyword>
<gene>
    <name evidence="16" type="primary">kdpB</name>
    <name evidence="19" type="ORF">BJ968_003393</name>
</gene>
<dbReference type="InterPro" id="IPR023214">
    <property type="entry name" value="HAD_sf"/>
</dbReference>
<dbReference type="Gene3D" id="3.40.1110.10">
    <property type="entry name" value="Calcium-transporting ATPase, cytoplasmic domain N"/>
    <property type="match status" value="1"/>
</dbReference>
<dbReference type="Pfam" id="PF00702">
    <property type="entry name" value="Hydrolase"/>
    <property type="match status" value="1"/>
</dbReference>
<sequence length="696" mass="72957">MTTLTEKPGTQRPVTPHRVSSGAFSPRQLVQSLPDAVRKLDPRHLVKTPVMFVVGLGAVLTTVLAVTDPSVFAWVIVAWLWITVLFANLAEAVAEGRGRAQAASLRKVSSETVARRLQDGRETRVPSSQLRVGDLVVVEAGETVPGDGDVVEGVASVDESAITGESAPVIRESGGDRSAVTGGTTVLSDRVVVRVSARPGESFVDRMIALVEGSARQRTPNEIALNILLASLTLVFLLAVVTLQPMAIYSGRPQSLVVLVALLVCLIPTTIGALLSAIGIAGMDRLVQRNVLAVSGRAVEAAGDVGTLLLDKTGTITLGNRQAHELVAAPGVTLAELADAAQLSSLADATPEGRSVVVLVKERFGLRAREDGELAGAEFVPFTAQTRMSGVDLVTGQGTRQVRKGAAAAATHWVRTLGGEVPAEVGQVVEDVSTAGGTPLVVAENSRGTARVLGVVHLKDVVKEGMRERFEQLRAMGIRTVMVTGDNERTARAIAAEAGVDDVLAEATPEDKLDLIRREQSGGRLVAMMGDGTNDAPALAQADVGVAMNTGTTAAKEAGNMVDLDSNPTKLIEIVEIGKQLLITRGALTTFSIANDIAKYFAIIPAMFVTTFPGLQALNVMRLATPESAIVSAVVFNALVIVALIPLALRGVRYRPSSAAALLRRNLWVYGLGGVVVPFLGIKLIDLLVSQIPGIG</sequence>
<dbReference type="GO" id="GO:0016887">
    <property type="term" value="F:ATP hydrolysis activity"/>
    <property type="evidence" value="ECO:0007669"/>
    <property type="project" value="InterPro"/>
</dbReference>
<dbReference type="InterPro" id="IPR006391">
    <property type="entry name" value="P-type_ATPase_bsu_IA"/>
</dbReference>
<dbReference type="InterPro" id="IPR036412">
    <property type="entry name" value="HAD-like_sf"/>
</dbReference>
<dbReference type="InterPro" id="IPR008250">
    <property type="entry name" value="ATPase_P-typ_transduc_dom_A_sf"/>
</dbReference>
<feature type="region of interest" description="Disordered" evidence="17">
    <location>
        <begin position="1"/>
        <end position="21"/>
    </location>
</feature>
<reference evidence="19 20" key="1">
    <citation type="submission" date="2020-07" db="EMBL/GenBank/DDBJ databases">
        <title>Sequencing the genomes of 1000 actinobacteria strains.</title>
        <authorList>
            <person name="Klenk H.-P."/>
        </authorList>
    </citation>
    <scope>NUCLEOTIDE SEQUENCE [LARGE SCALE GENOMIC DNA]</scope>
    <source>
        <strain evidence="19 20">DSM 7487</strain>
    </source>
</reference>
<dbReference type="SUPFAM" id="SSF81653">
    <property type="entry name" value="Calcium ATPase, transduction domain A"/>
    <property type="match status" value="1"/>
</dbReference>
<feature type="transmembrane region" description="Helical" evidence="16">
    <location>
        <begin position="48"/>
        <end position="66"/>
    </location>
</feature>
<dbReference type="SFLD" id="SFLDG00002">
    <property type="entry name" value="C1.7:_P-type_atpase_like"/>
    <property type="match status" value="1"/>
</dbReference>
<feature type="transmembrane region" description="Helical" evidence="16">
    <location>
        <begin position="256"/>
        <end position="280"/>
    </location>
</feature>
<evidence type="ECO:0000256" key="17">
    <source>
        <dbReference type="SAM" id="MobiDB-lite"/>
    </source>
</evidence>
<evidence type="ECO:0000313" key="20">
    <source>
        <dbReference type="Proteomes" id="UP000521922"/>
    </source>
</evidence>
<keyword evidence="3 16" id="KW-1003">Cell membrane</keyword>
<accession>A0A7Y9DNG0</accession>
<dbReference type="PROSITE" id="PS01229">
    <property type="entry name" value="COF_2"/>
    <property type="match status" value="1"/>
</dbReference>
<evidence type="ECO:0000259" key="18">
    <source>
        <dbReference type="Pfam" id="PF00122"/>
    </source>
</evidence>
<dbReference type="HAMAP" id="MF_00285">
    <property type="entry name" value="KdpB"/>
    <property type="match status" value="1"/>
</dbReference>
<evidence type="ECO:0000256" key="7">
    <source>
        <dbReference type="ARBA" id="ARBA00022723"/>
    </source>
</evidence>
<feature type="domain" description="P-type ATPase A" evidence="18">
    <location>
        <begin position="111"/>
        <end position="212"/>
    </location>
</feature>
<dbReference type="EC" id="7.2.2.6" evidence="16"/>
<evidence type="ECO:0000256" key="15">
    <source>
        <dbReference type="ARBA" id="ARBA00023136"/>
    </source>
</evidence>
<dbReference type="GO" id="GO:0005524">
    <property type="term" value="F:ATP binding"/>
    <property type="evidence" value="ECO:0007669"/>
    <property type="project" value="UniProtKB-UniRule"/>
</dbReference>
<feature type="binding site" evidence="16">
    <location>
        <position position="404"/>
    </location>
    <ligand>
        <name>ATP</name>
        <dbReference type="ChEBI" id="CHEBI:30616"/>
    </ligand>
</feature>
<evidence type="ECO:0000256" key="1">
    <source>
        <dbReference type="ARBA" id="ARBA00004651"/>
    </source>
</evidence>
<feature type="active site" description="4-aspartylphosphate intermediate" evidence="16">
    <location>
        <position position="311"/>
    </location>
</feature>
<dbReference type="AlphaFoldDB" id="A0A7Y9DNG0"/>
<organism evidence="19 20">
    <name type="scientific">Kineococcus aurantiacus</name>
    <dbReference type="NCBI Taxonomy" id="37633"/>
    <lineage>
        <taxon>Bacteria</taxon>
        <taxon>Bacillati</taxon>
        <taxon>Actinomycetota</taxon>
        <taxon>Actinomycetes</taxon>
        <taxon>Kineosporiales</taxon>
        <taxon>Kineosporiaceae</taxon>
        <taxon>Kineococcus</taxon>
    </lineage>
</organism>
<feature type="binding site" evidence="16">
    <location>
        <position position="348"/>
    </location>
    <ligand>
        <name>ATP</name>
        <dbReference type="ChEBI" id="CHEBI:30616"/>
    </ligand>
</feature>
<dbReference type="GO" id="GO:0008556">
    <property type="term" value="F:P-type potassium transmembrane transporter activity"/>
    <property type="evidence" value="ECO:0007669"/>
    <property type="project" value="UniProtKB-UniRule"/>
</dbReference>
<dbReference type="InterPro" id="IPR023298">
    <property type="entry name" value="ATPase_P-typ_TM_dom_sf"/>
</dbReference>
<dbReference type="FunFam" id="3.40.1110.10:FF:000007">
    <property type="entry name" value="Potassium-transporting ATPase ATP-binding subunit"/>
    <property type="match status" value="1"/>
</dbReference>
<feature type="binding site" evidence="16">
    <location>
        <position position="352"/>
    </location>
    <ligand>
        <name>ATP</name>
        <dbReference type="ChEBI" id="CHEBI:30616"/>
    </ligand>
</feature>
<feature type="transmembrane region" description="Helical" evidence="16">
    <location>
        <begin position="600"/>
        <end position="618"/>
    </location>
</feature>
<keyword evidence="8 16" id="KW-0547">Nucleotide-binding</keyword>
<keyword evidence="12 16" id="KW-1278">Translocase</keyword>